<dbReference type="InterPro" id="IPR009081">
    <property type="entry name" value="PP-bd_ACP"/>
</dbReference>
<organism evidence="5 6">
    <name type="scientific">Fulvivirga marina</name>
    <dbReference type="NCBI Taxonomy" id="2494733"/>
    <lineage>
        <taxon>Bacteria</taxon>
        <taxon>Pseudomonadati</taxon>
        <taxon>Bacteroidota</taxon>
        <taxon>Cytophagia</taxon>
        <taxon>Cytophagales</taxon>
        <taxon>Fulvivirgaceae</taxon>
        <taxon>Fulvivirga</taxon>
    </lineage>
</organism>
<dbReference type="GO" id="GO:0005737">
    <property type="term" value="C:cytoplasm"/>
    <property type="evidence" value="ECO:0007669"/>
    <property type="project" value="TreeGrafter"/>
</dbReference>
<evidence type="ECO:0000259" key="4">
    <source>
        <dbReference type="PROSITE" id="PS50075"/>
    </source>
</evidence>
<dbReference type="GO" id="GO:0031177">
    <property type="term" value="F:phosphopantetheine binding"/>
    <property type="evidence" value="ECO:0007669"/>
    <property type="project" value="TreeGrafter"/>
</dbReference>
<dbReference type="SUPFAM" id="SSF56801">
    <property type="entry name" value="Acetyl-CoA synthetase-like"/>
    <property type="match status" value="1"/>
</dbReference>
<reference evidence="5" key="1">
    <citation type="submission" date="2021-01" db="EMBL/GenBank/DDBJ databases">
        <title>Fulvivirga kasyanovii gen. nov., sp nov., a novel member of the phylum Bacteroidetes isolated from seawater in a mussel farm.</title>
        <authorList>
            <person name="Zhao L.-H."/>
            <person name="Wang Z.-J."/>
        </authorList>
    </citation>
    <scope>NUCLEOTIDE SEQUENCE</scope>
    <source>
        <strain evidence="5">29W222</strain>
    </source>
</reference>
<dbReference type="PROSITE" id="PS50075">
    <property type="entry name" value="CARRIER"/>
    <property type="match status" value="1"/>
</dbReference>
<dbReference type="PANTHER" id="PTHR45527">
    <property type="entry name" value="NONRIBOSOMAL PEPTIDE SYNTHETASE"/>
    <property type="match status" value="1"/>
</dbReference>
<dbReference type="Pfam" id="PF00501">
    <property type="entry name" value="AMP-binding"/>
    <property type="match status" value="1"/>
</dbReference>
<dbReference type="InterPro" id="IPR036736">
    <property type="entry name" value="ACP-like_sf"/>
</dbReference>
<dbReference type="GO" id="GO:0043041">
    <property type="term" value="P:amino acid activation for nonribosomal peptide biosynthetic process"/>
    <property type="evidence" value="ECO:0007669"/>
    <property type="project" value="TreeGrafter"/>
</dbReference>
<dbReference type="InterPro" id="IPR001242">
    <property type="entry name" value="Condensation_dom"/>
</dbReference>
<dbReference type="InterPro" id="IPR010071">
    <property type="entry name" value="AA_adenyl_dom"/>
</dbReference>
<dbReference type="CDD" id="cd05930">
    <property type="entry name" value="A_NRPS"/>
    <property type="match status" value="1"/>
</dbReference>
<dbReference type="Pfam" id="PF00550">
    <property type="entry name" value="PP-binding"/>
    <property type="match status" value="1"/>
</dbReference>
<dbReference type="RefSeq" id="WP_202858703.1">
    <property type="nucleotide sequence ID" value="NZ_JAEUGD010000066.1"/>
</dbReference>
<dbReference type="Gene3D" id="3.30.559.10">
    <property type="entry name" value="Chloramphenicol acetyltransferase-like domain"/>
    <property type="match status" value="1"/>
</dbReference>
<gene>
    <name evidence="5" type="ORF">JMN32_22845</name>
</gene>
<dbReference type="Gene3D" id="3.30.300.30">
    <property type="match status" value="1"/>
</dbReference>
<dbReference type="CDD" id="cd19531">
    <property type="entry name" value="LCL_NRPS-like"/>
    <property type="match status" value="1"/>
</dbReference>
<dbReference type="AlphaFoldDB" id="A0A937G353"/>
<dbReference type="Gene3D" id="3.30.559.30">
    <property type="entry name" value="Nonribosomal peptide synthetase, condensation domain"/>
    <property type="match status" value="1"/>
</dbReference>
<dbReference type="PROSITE" id="PS00455">
    <property type="entry name" value="AMP_BINDING"/>
    <property type="match status" value="1"/>
</dbReference>
<dbReference type="InterPro" id="IPR020845">
    <property type="entry name" value="AMP-binding_CS"/>
</dbReference>
<evidence type="ECO:0000256" key="1">
    <source>
        <dbReference type="ARBA" id="ARBA00001957"/>
    </source>
</evidence>
<dbReference type="Gene3D" id="3.40.50.12780">
    <property type="entry name" value="N-terminal domain of ligase-like"/>
    <property type="match status" value="1"/>
</dbReference>
<sequence>MKKIIHSVFEEAVSRFPEKTCVVDSNREISYQDLNQFSNQIAGTLSQLGITQGKIVGVVMPSSVELVGSMLGIFKSGGIYLPVNVLLPAKKLQGIIAECQPEVLITSRADIDQIKNISCDYILAVDDELGISVFKNDEGKRSEITVEQVTIENPPIINDPNDGNYIFYTSGSTGTPKAILGCHKSLAHFINWEINEFDIDDKCRVSQLASVTFDASLRDMLVPLCAGGTLFIPSAEVKSNADMLLEWLEKYKITLIHTVPSMLRLINNALSGSESHVGETFKNLNYLFLSGEALFGKDVLKWRNHVGDHVSVVNLYGATETTMIKTFYRVGADVSEDTQRIPVGKPMSNTLVAVINDGILCKPGEIGEIYIKTPFVTKGYLFDKALQDKVFVQNPLQQEHEEIVYKTGDLGKLSDSGDLEVLGRNDTQVKVNGIRIELNEVENAILSIKDIAETVVLLHTNNDNESSLVCYYTSESVDPVGVREALSEILEPSMIPQWITRLESLPLSLNGKVDRKALAKRELQLVEQEYSAPSGEKEIRLETIWKEMLNLPRVSRDASFFSIGGTSLKAIQVISRIYKEFNVLLKIADMFDNQTIAQLAGLIDSSGKSAYEEIVPVAQQPFYEVTYAQKRLWILDQLEENQITYNMPSAYKVNGALDTEMFKAALTTVVNKHEILRTTFVNVEGHPKQKVHENVDFQHCYSQIDLSEKEDQQGEIKRIADHEWNKPFDLEEGPLFRVILLLLGKEEVIILLNMHHIISDGWSTDILTNEVLSCYNSLKEGSSAFPTTLNIQFKDFAHWENQQLNGDNLKTHRQFWLKQFEGDIPVLSFPQAKARPAETKYNGDHIQFEFDQSILADINKLTKQKDVTLFMFLLGLVKVLLYRYTGQTDITVGIPVANRGHKDLENQVGFYVNTLAVRTQFNAEMEFDAFMQKIKTNAVNVFKHSIYPIDLLVEDLEIPYDQTRNSLFDVMVQIQDTQSAVENMPVDNDLQIEKLDMGHSTSKFDFTFDFRVHEGKLICTIEYNTDIYEAAFVEKMKNDMLLLVINVVGDKTGSLYHLRDLLMDEVEINQVEQQFNEVSSEISDEY</sequence>
<dbReference type="InterPro" id="IPR000873">
    <property type="entry name" value="AMP-dep_synth/lig_dom"/>
</dbReference>
<comment type="cofactor">
    <cofactor evidence="1">
        <name>pantetheine 4'-phosphate</name>
        <dbReference type="ChEBI" id="CHEBI:47942"/>
    </cofactor>
</comment>
<evidence type="ECO:0000256" key="3">
    <source>
        <dbReference type="ARBA" id="ARBA00022553"/>
    </source>
</evidence>
<dbReference type="GO" id="GO:0044550">
    <property type="term" value="P:secondary metabolite biosynthetic process"/>
    <property type="evidence" value="ECO:0007669"/>
    <property type="project" value="TreeGrafter"/>
</dbReference>
<dbReference type="InterPro" id="IPR023213">
    <property type="entry name" value="CAT-like_dom_sf"/>
</dbReference>
<dbReference type="EMBL" id="JAEUGD010000066">
    <property type="protein sequence ID" value="MBL6449168.1"/>
    <property type="molecule type" value="Genomic_DNA"/>
</dbReference>
<evidence type="ECO:0000313" key="5">
    <source>
        <dbReference type="EMBL" id="MBL6449168.1"/>
    </source>
</evidence>
<dbReference type="NCBIfam" id="TIGR01733">
    <property type="entry name" value="AA-adenyl-dom"/>
    <property type="match status" value="1"/>
</dbReference>
<dbReference type="GO" id="GO:0003824">
    <property type="term" value="F:catalytic activity"/>
    <property type="evidence" value="ECO:0007669"/>
    <property type="project" value="InterPro"/>
</dbReference>
<dbReference type="InterPro" id="IPR042099">
    <property type="entry name" value="ANL_N_sf"/>
</dbReference>
<dbReference type="SUPFAM" id="SSF52777">
    <property type="entry name" value="CoA-dependent acyltransferases"/>
    <property type="match status" value="2"/>
</dbReference>
<proteinExistence type="predicted"/>
<accession>A0A937G353</accession>
<dbReference type="Gene3D" id="1.10.1200.10">
    <property type="entry name" value="ACP-like"/>
    <property type="match status" value="1"/>
</dbReference>
<dbReference type="Proteomes" id="UP000614216">
    <property type="component" value="Unassembled WGS sequence"/>
</dbReference>
<dbReference type="InterPro" id="IPR045851">
    <property type="entry name" value="AMP-bd_C_sf"/>
</dbReference>
<keyword evidence="2" id="KW-0596">Phosphopantetheine</keyword>
<dbReference type="Pfam" id="PF00668">
    <property type="entry name" value="Condensation"/>
    <property type="match status" value="1"/>
</dbReference>
<evidence type="ECO:0000256" key="2">
    <source>
        <dbReference type="ARBA" id="ARBA00022450"/>
    </source>
</evidence>
<evidence type="ECO:0000313" key="6">
    <source>
        <dbReference type="Proteomes" id="UP000614216"/>
    </source>
</evidence>
<keyword evidence="3" id="KW-0597">Phosphoprotein</keyword>
<name>A0A937G353_9BACT</name>
<protein>
    <submittedName>
        <fullName evidence="5">Amino acid adenylation domain-containing protein</fullName>
    </submittedName>
</protein>
<keyword evidence="6" id="KW-1185">Reference proteome</keyword>
<dbReference type="FunFam" id="1.10.1200.10:FF:000005">
    <property type="entry name" value="Nonribosomal peptide synthetase 1"/>
    <property type="match status" value="1"/>
</dbReference>
<dbReference type="PANTHER" id="PTHR45527:SF1">
    <property type="entry name" value="FATTY ACID SYNTHASE"/>
    <property type="match status" value="1"/>
</dbReference>
<comment type="caution">
    <text evidence="5">The sequence shown here is derived from an EMBL/GenBank/DDBJ whole genome shotgun (WGS) entry which is preliminary data.</text>
</comment>
<feature type="domain" description="Carrier" evidence="4">
    <location>
        <begin position="532"/>
        <end position="607"/>
    </location>
</feature>
<dbReference type="SUPFAM" id="SSF47336">
    <property type="entry name" value="ACP-like"/>
    <property type="match status" value="1"/>
</dbReference>